<evidence type="ECO:0000313" key="3">
    <source>
        <dbReference type="Proteomes" id="UP000235034"/>
    </source>
</evidence>
<organism evidence="2 3">
    <name type="scientific">Bifidobacterium parmae</name>
    <dbReference type="NCBI Taxonomy" id="361854"/>
    <lineage>
        <taxon>Bacteria</taxon>
        <taxon>Bacillati</taxon>
        <taxon>Actinomycetota</taxon>
        <taxon>Actinomycetes</taxon>
        <taxon>Bifidobacteriales</taxon>
        <taxon>Bifidobacteriaceae</taxon>
        <taxon>Bifidobacterium</taxon>
    </lineage>
</organism>
<dbReference type="Gene3D" id="1.10.10.10">
    <property type="entry name" value="Winged helix-like DNA-binding domain superfamily/Winged helix DNA-binding domain"/>
    <property type="match status" value="1"/>
</dbReference>
<proteinExistence type="predicted"/>
<dbReference type="RefSeq" id="WP_101623246.1">
    <property type="nucleotide sequence ID" value="NZ_NMWT01000036.1"/>
</dbReference>
<protein>
    <recommendedName>
        <fullName evidence="4">Integrase</fullName>
    </recommendedName>
</protein>
<dbReference type="InterPro" id="IPR036388">
    <property type="entry name" value="WH-like_DNA-bd_sf"/>
</dbReference>
<accession>A0A2N5IVQ2</accession>
<sequence length="59" mass="6915">MNRLTVKRILKHHRDGMTPSEIARQLQLPVMQVRDIIRRVTPGPTPSKRPDFQEPPLFD</sequence>
<dbReference type="AlphaFoldDB" id="A0A2N5IVQ2"/>
<dbReference type="EMBL" id="NMWT01000036">
    <property type="protein sequence ID" value="PLS26018.1"/>
    <property type="molecule type" value="Genomic_DNA"/>
</dbReference>
<reference evidence="2 3" key="1">
    <citation type="submission" date="2017-07" db="EMBL/GenBank/DDBJ databases">
        <title>Bifidobacterium novel species.</title>
        <authorList>
            <person name="Lugli G.A."/>
            <person name="Milani C."/>
            <person name="Duranti S."/>
            <person name="Mangifesta M."/>
        </authorList>
    </citation>
    <scope>NUCLEOTIDE SEQUENCE [LARGE SCALE GENOMIC DNA]</scope>
    <source>
        <strain evidence="2 3">77</strain>
    </source>
</reference>
<evidence type="ECO:0000313" key="2">
    <source>
        <dbReference type="EMBL" id="PLS26018.1"/>
    </source>
</evidence>
<name>A0A2N5IVQ2_9BIFI</name>
<evidence type="ECO:0008006" key="4">
    <source>
        <dbReference type="Google" id="ProtNLM"/>
    </source>
</evidence>
<feature type="region of interest" description="Disordered" evidence="1">
    <location>
        <begin position="39"/>
        <end position="59"/>
    </location>
</feature>
<comment type="caution">
    <text evidence="2">The sequence shown here is derived from an EMBL/GenBank/DDBJ whole genome shotgun (WGS) entry which is preliminary data.</text>
</comment>
<gene>
    <name evidence="2" type="ORF">Uis4E_2193</name>
</gene>
<keyword evidence="3" id="KW-1185">Reference proteome</keyword>
<dbReference type="Pfam" id="PF13384">
    <property type="entry name" value="HTH_23"/>
    <property type="match status" value="1"/>
</dbReference>
<dbReference type="Proteomes" id="UP000235034">
    <property type="component" value="Unassembled WGS sequence"/>
</dbReference>
<evidence type="ECO:0000256" key="1">
    <source>
        <dbReference type="SAM" id="MobiDB-lite"/>
    </source>
</evidence>